<dbReference type="OrthoDB" id="198787at2759"/>
<evidence type="ECO:0000313" key="1">
    <source>
        <dbReference type="EMBL" id="KAF9073690.1"/>
    </source>
</evidence>
<dbReference type="AlphaFoldDB" id="A0A9P5Q514"/>
<sequence>MYGCFAPQIVEWVDVKLAHSALDDLWDGYKDEAAKDESRAWVALLEGNVHAALPPRSFFQSLFDPPSPPSTAQSLLVPPPISGFFPSYSITFLSRFRAASNNPNSRVSPAMRKAIFNNYADAIKALSEKPHKSADEMKTDIPLLLMH</sequence>
<gene>
    <name evidence="1" type="ORF">BDP27DRAFT_1416776</name>
</gene>
<accession>A0A9P5Q514</accession>
<dbReference type="Proteomes" id="UP000772434">
    <property type="component" value="Unassembled WGS sequence"/>
</dbReference>
<evidence type="ECO:0000313" key="2">
    <source>
        <dbReference type="Proteomes" id="UP000772434"/>
    </source>
</evidence>
<organism evidence="1 2">
    <name type="scientific">Rhodocollybia butyracea</name>
    <dbReference type="NCBI Taxonomy" id="206335"/>
    <lineage>
        <taxon>Eukaryota</taxon>
        <taxon>Fungi</taxon>
        <taxon>Dikarya</taxon>
        <taxon>Basidiomycota</taxon>
        <taxon>Agaricomycotina</taxon>
        <taxon>Agaricomycetes</taxon>
        <taxon>Agaricomycetidae</taxon>
        <taxon>Agaricales</taxon>
        <taxon>Marasmiineae</taxon>
        <taxon>Omphalotaceae</taxon>
        <taxon>Rhodocollybia</taxon>
    </lineage>
</organism>
<proteinExistence type="predicted"/>
<keyword evidence="2" id="KW-1185">Reference proteome</keyword>
<protein>
    <submittedName>
        <fullName evidence="1">Uncharacterized protein</fullName>
    </submittedName>
</protein>
<dbReference type="EMBL" id="JADNRY010000016">
    <property type="protein sequence ID" value="KAF9073690.1"/>
    <property type="molecule type" value="Genomic_DNA"/>
</dbReference>
<comment type="caution">
    <text evidence="1">The sequence shown here is derived from an EMBL/GenBank/DDBJ whole genome shotgun (WGS) entry which is preliminary data.</text>
</comment>
<name>A0A9P5Q514_9AGAR</name>
<reference evidence="1" key="1">
    <citation type="submission" date="2020-11" db="EMBL/GenBank/DDBJ databases">
        <authorList>
            <consortium name="DOE Joint Genome Institute"/>
            <person name="Ahrendt S."/>
            <person name="Riley R."/>
            <person name="Andreopoulos W."/>
            <person name="Labutti K."/>
            <person name="Pangilinan J."/>
            <person name="Ruiz-Duenas F.J."/>
            <person name="Barrasa J.M."/>
            <person name="Sanchez-Garcia M."/>
            <person name="Camarero S."/>
            <person name="Miyauchi S."/>
            <person name="Serrano A."/>
            <person name="Linde D."/>
            <person name="Babiker R."/>
            <person name="Drula E."/>
            <person name="Ayuso-Fernandez I."/>
            <person name="Pacheco R."/>
            <person name="Padilla G."/>
            <person name="Ferreira P."/>
            <person name="Barriuso J."/>
            <person name="Kellner H."/>
            <person name="Castanera R."/>
            <person name="Alfaro M."/>
            <person name="Ramirez L."/>
            <person name="Pisabarro A.G."/>
            <person name="Kuo A."/>
            <person name="Tritt A."/>
            <person name="Lipzen A."/>
            <person name="He G."/>
            <person name="Yan M."/>
            <person name="Ng V."/>
            <person name="Cullen D."/>
            <person name="Martin F."/>
            <person name="Rosso M.-N."/>
            <person name="Henrissat B."/>
            <person name="Hibbett D."/>
            <person name="Martinez A.T."/>
            <person name="Grigoriev I.V."/>
        </authorList>
    </citation>
    <scope>NUCLEOTIDE SEQUENCE</scope>
    <source>
        <strain evidence="1">AH 40177</strain>
    </source>
</reference>